<protein>
    <submittedName>
        <fullName evidence="3">Uncharacterized protein</fullName>
    </submittedName>
</protein>
<dbReference type="Proteomes" id="UP000887540">
    <property type="component" value="Unplaced"/>
</dbReference>
<sequence>MDLTSPRYMHYKQGFRPTILTKKTFYNESCAARWTGGEYTFQVVTDHFNDLHINSDPAHSSVRRFGRSYSFLYQWIWSKWYMPMVVAGVGTMALMFLICSLCPWCSCSEPVHIKTKQ</sequence>
<keyword evidence="1" id="KW-0812">Transmembrane</keyword>
<feature type="transmembrane region" description="Helical" evidence="1">
    <location>
        <begin position="80"/>
        <end position="98"/>
    </location>
</feature>
<evidence type="ECO:0000313" key="2">
    <source>
        <dbReference type="Proteomes" id="UP000887540"/>
    </source>
</evidence>
<proteinExistence type="predicted"/>
<evidence type="ECO:0000256" key="1">
    <source>
        <dbReference type="SAM" id="Phobius"/>
    </source>
</evidence>
<dbReference type="AlphaFoldDB" id="A0A914ED66"/>
<keyword evidence="1" id="KW-1133">Transmembrane helix</keyword>
<dbReference type="WBParaSite" id="ACRNAN_scaffold722.g24947.t1">
    <property type="protein sequence ID" value="ACRNAN_scaffold722.g24947.t1"/>
    <property type="gene ID" value="ACRNAN_scaffold722.g24947"/>
</dbReference>
<keyword evidence="1" id="KW-0472">Membrane</keyword>
<reference evidence="3" key="1">
    <citation type="submission" date="2022-11" db="UniProtKB">
        <authorList>
            <consortium name="WormBaseParasite"/>
        </authorList>
    </citation>
    <scope>IDENTIFICATION</scope>
</reference>
<keyword evidence="2" id="KW-1185">Reference proteome</keyword>
<organism evidence="2 3">
    <name type="scientific">Acrobeloides nanus</name>
    <dbReference type="NCBI Taxonomy" id="290746"/>
    <lineage>
        <taxon>Eukaryota</taxon>
        <taxon>Metazoa</taxon>
        <taxon>Ecdysozoa</taxon>
        <taxon>Nematoda</taxon>
        <taxon>Chromadorea</taxon>
        <taxon>Rhabditida</taxon>
        <taxon>Tylenchina</taxon>
        <taxon>Cephalobomorpha</taxon>
        <taxon>Cephaloboidea</taxon>
        <taxon>Cephalobidae</taxon>
        <taxon>Acrobeloides</taxon>
    </lineage>
</organism>
<accession>A0A914ED66</accession>
<evidence type="ECO:0000313" key="3">
    <source>
        <dbReference type="WBParaSite" id="ACRNAN_scaffold722.g24947.t1"/>
    </source>
</evidence>
<name>A0A914ED66_9BILA</name>